<feature type="transmembrane region" description="Helical" evidence="5">
    <location>
        <begin position="196"/>
        <end position="219"/>
    </location>
</feature>
<feature type="transmembrane region" description="Helical" evidence="5">
    <location>
        <begin position="38"/>
        <end position="61"/>
    </location>
</feature>
<dbReference type="AlphaFoldDB" id="A0ABD2WLM8"/>
<keyword evidence="3 5" id="KW-1133">Transmembrane helix</keyword>
<keyword evidence="8" id="KW-1185">Reference proteome</keyword>
<feature type="transmembrane region" description="Helical" evidence="5">
    <location>
        <begin position="456"/>
        <end position="479"/>
    </location>
</feature>
<accession>A0ABD2WLM8</accession>
<dbReference type="GO" id="GO:0016020">
    <property type="term" value="C:membrane"/>
    <property type="evidence" value="ECO:0007669"/>
    <property type="project" value="UniProtKB-SubCell"/>
</dbReference>
<feature type="transmembrane region" description="Helical" evidence="5">
    <location>
        <begin position="405"/>
        <end position="424"/>
    </location>
</feature>
<sequence>MTLQQEKKAEEGTEGTRPRIETFDDILPYIGEAGRYQWFLFVILLPFTFVYAFLYFAQFFITLVPEEYWCKVPDLMNANLTDEQILALSVPPPQFEELNGDHPSNYSRCSQYITNWDEVLKSGRTEADPSWTIGKCQNGWSFNLTNVPYLSIAAELEWVCDQSYLGTTAQSAFFAGSIVGGLIFGYIADHYGRLPALVLCNGVGFFASIGTAFCTSFWSFVLSRFIVGTSFDNCFNIIFIIIIEYVGPRYRTLMANMSFGIYFAFASSILPWIAYWVSDWKILSVVSALPLVVAFVTPWIVPESARWYIMNGRVDKAIELLKKFEKVNKKTVPLEVYEEFARSCDTAMKQSDKQAGYNYTVVDLFKLPRLGRITTILVIYWLVMIMVFDGHVWNMKLLHSDVFTSFSLASITELPAALILALFLDRWGRRWMGFFSMVLCGVFSFVALALPKGAWAMSMAIFARLGVNISANIGFQYAAEMLPTVVRAQGVSLIHIIGYFAHIVGPYVVYLAKIHAALPLIVLGTLSLIDAALTLTLPETLDQELPETLEEGNSFGKEQSFWWFPCIKSSQEKRKKYRRKLGATNAGFNPGSLQRIESTRL</sequence>
<dbReference type="InterPro" id="IPR005828">
    <property type="entry name" value="MFS_sugar_transport-like"/>
</dbReference>
<dbReference type="Pfam" id="PF00083">
    <property type="entry name" value="Sugar_tr"/>
    <property type="match status" value="1"/>
</dbReference>
<comment type="subcellular location">
    <subcellularLocation>
        <location evidence="1">Membrane</location>
        <topology evidence="1">Multi-pass membrane protein</topology>
    </subcellularLocation>
</comment>
<gene>
    <name evidence="7" type="ORF">TKK_011843</name>
</gene>
<proteinExistence type="predicted"/>
<dbReference type="EMBL" id="JBJJXI010000096">
    <property type="protein sequence ID" value="KAL3393559.1"/>
    <property type="molecule type" value="Genomic_DNA"/>
</dbReference>
<keyword evidence="2 5" id="KW-0812">Transmembrane</keyword>
<dbReference type="Gene3D" id="1.20.1250.20">
    <property type="entry name" value="MFS general substrate transporter like domains"/>
    <property type="match status" value="1"/>
</dbReference>
<name>A0ABD2WLM8_9HYME</name>
<evidence type="ECO:0000313" key="8">
    <source>
        <dbReference type="Proteomes" id="UP001627154"/>
    </source>
</evidence>
<organism evidence="7 8">
    <name type="scientific">Trichogramma kaykai</name>
    <dbReference type="NCBI Taxonomy" id="54128"/>
    <lineage>
        <taxon>Eukaryota</taxon>
        <taxon>Metazoa</taxon>
        <taxon>Ecdysozoa</taxon>
        <taxon>Arthropoda</taxon>
        <taxon>Hexapoda</taxon>
        <taxon>Insecta</taxon>
        <taxon>Pterygota</taxon>
        <taxon>Neoptera</taxon>
        <taxon>Endopterygota</taxon>
        <taxon>Hymenoptera</taxon>
        <taxon>Apocrita</taxon>
        <taxon>Proctotrupomorpha</taxon>
        <taxon>Chalcidoidea</taxon>
        <taxon>Trichogrammatidae</taxon>
        <taxon>Trichogramma</taxon>
    </lineage>
</organism>
<dbReference type="PANTHER" id="PTHR24064">
    <property type="entry name" value="SOLUTE CARRIER FAMILY 22 MEMBER"/>
    <property type="match status" value="1"/>
</dbReference>
<dbReference type="InterPro" id="IPR036259">
    <property type="entry name" value="MFS_trans_sf"/>
</dbReference>
<evidence type="ECO:0000256" key="5">
    <source>
        <dbReference type="SAM" id="Phobius"/>
    </source>
</evidence>
<evidence type="ECO:0000256" key="2">
    <source>
        <dbReference type="ARBA" id="ARBA00022692"/>
    </source>
</evidence>
<feature type="transmembrane region" description="Helical" evidence="5">
    <location>
        <begin position="431"/>
        <end position="450"/>
    </location>
</feature>
<dbReference type="SUPFAM" id="SSF103473">
    <property type="entry name" value="MFS general substrate transporter"/>
    <property type="match status" value="1"/>
</dbReference>
<feature type="transmembrane region" description="Helical" evidence="5">
    <location>
        <begin position="282"/>
        <end position="301"/>
    </location>
</feature>
<evidence type="ECO:0000256" key="4">
    <source>
        <dbReference type="ARBA" id="ARBA00023136"/>
    </source>
</evidence>
<feature type="transmembrane region" description="Helical" evidence="5">
    <location>
        <begin position="171"/>
        <end position="189"/>
    </location>
</feature>
<feature type="domain" description="Major facilitator superfamily (MFS) profile" evidence="6">
    <location>
        <begin position="127"/>
        <end position="542"/>
    </location>
</feature>
<reference evidence="7 8" key="1">
    <citation type="journal article" date="2024" name="bioRxiv">
        <title>A reference genome for Trichogramma kaykai: A tiny desert-dwelling parasitoid wasp with competing sex-ratio distorters.</title>
        <authorList>
            <person name="Culotta J."/>
            <person name="Lindsey A.R."/>
        </authorList>
    </citation>
    <scope>NUCLEOTIDE SEQUENCE [LARGE SCALE GENOMIC DNA]</scope>
    <source>
        <strain evidence="7 8">KSX58</strain>
    </source>
</reference>
<protein>
    <recommendedName>
        <fullName evidence="6">Major facilitator superfamily (MFS) profile domain-containing protein</fullName>
    </recommendedName>
</protein>
<keyword evidence="4 5" id="KW-0472">Membrane</keyword>
<evidence type="ECO:0000256" key="3">
    <source>
        <dbReference type="ARBA" id="ARBA00022989"/>
    </source>
</evidence>
<dbReference type="Proteomes" id="UP001627154">
    <property type="component" value="Unassembled WGS sequence"/>
</dbReference>
<feature type="transmembrane region" description="Helical" evidence="5">
    <location>
        <begin position="259"/>
        <end position="276"/>
    </location>
</feature>
<dbReference type="InterPro" id="IPR005829">
    <property type="entry name" value="Sugar_transporter_CS"/>
</dbReference>
<comment type="caution">
    <text evidence="7">The sequence shown here is derived from an EMBL/GenBank/DDBJ whole genome shotgun (WGS) entry which is preliminary data.</text>
</comment>
<evidence type="ECO:0000256" key="1">
    <source>
        <dbReference type="ARBA" id="ARBA00004141"/>
    </source>
</evidence>
<evidence type="ECO:0000313" key="7">
    <source>
        <dbReference type="EMBL" id="KAL3393559.1"/>
    </source>
</evidence>
<dbReference type="PROSITE" id="PS50850">
    <property type="entry name" value="MFS"/>
    <property type="match status" value="1"/>
</dbReference>
<feature type="transmembrane region" description="Helical" evidence="5">
    <location>
        <begin position="373"/>
        <end position="393"/>
    </location>
</feature>
<dbReference type="InterPro" id="IPR020846">
    <property type="entry name" value="MFS_dom"/>
</dbReference>
<dbReference type="PROSITE" id="PS00216">
    <property type="entry name" value="SUGAR_TRANSPORT_1"/>
    <property type="match status" value="1"/>
</dbReference>
<feature type="transmembrane region" description="Helical" evidence="5">
    <location>
        <begin position="225"/>
        <end position="247"/>
    </location>
</feature>
<feature type="transmembrane region" description="Helical" evidence="5">
    <location>
        <begin position="491"/>
        <end position="510"/>
    </location>
</feature>
<evidence type="ECO:0000259" key="6">
    <source>
        <dbReference type="PROSITE" id="PS50850"/>
    </source>
</evidence>